<evidence type="ECO:0000313" key="2">
    <source>
        <dbReference type="Proteomes" id="UP001595773"/>
    </source>
</evidence>
<proteinExistence type="predicted"/>
<protein>
    <recommendedName>
        <fullName evidence="3">PIN domain-containing protein</fullName>
    </recommendedName>
</protein>
<dbReference type="Proteomes" id="UP001595773">
    <property type="component" value="Unassembled WGS sequence"/>
</dbReference>
<dbReference type="RefSeq" id="WP_230068882.1">
    <property type="nucleotide sequence ID" value="NZ_BAABLL010000020.1"/>
</dbReference>
<sequence>MTARPIIDAGPGLNFFSLNQERMLFEALGPLCVPETVHAEMTRKAGTDTRFERTRNVLGKLPERLLAILSDDMTGPFQGNFERIAEMPMVDRMKTGKDLGELMVVAHAATQVEQGCDITVLIDDRGGQQLAALESKRLDRRRILEKQIGHLQIITTLTVLERSIASKHLPDNMALRKLYERMRSLDDGLLPLEMTGLLTSPGWSSGNNLA</sequence>
<evidence type="ECO:0008006" key="3">
    <source>
        <dbReference type="Google" id="ProtNLM"/>
    </source>
</evidence>
<evidence type="ECO:0000313" key="1">
    <source>
        <dbReference type="EMBL" id="MFC4266534.1"/>
    </source>
</evidence>
<reference evidence="2" key="1">
    <citation type="journal article" date="2019" name="Int. J. Syst. Evol. Microbiol.">
        <title>The Global Catalogue of Microorganisms (GCM) 10K type strain sequencing project: providing services to taxonomists for standard genome sequencing and annotation.</title>
        <authorList>
            <consortium name="The Broad Institute Genomics Platform"/>
            <consortium name="The Broad Institute Genome Sequencing Center for Infectious Disease"/>
            <person name="Wu L."/>
            <person name="Ma J."/>
        </authorList>
    </citation>
    <scope>NUCLEOTIDE SEQUENCE [LARGE SCALE GENOMIC DNA]</scope>
    <source>
        <strain evidence="2">CGMCC 1.10698</strain>
    </source>
</reference>
<organism evidence="1 2">
    <name type="scientific">Arthrobacter cryoconiti</name>
    <dbReference type="NCBI Taxonomy" id="748907"/>
    <lineage>
        <taxon>Bacteria</taxon>
        <taxon>Bacillati</taxon>
        <taxon>Actinomycetota</taxon>
        <taxon>Actinomycetes</taxon>
        <taxon>Micrococcales</taxon>
        <taxon>Micrococcaceae</taxon>
        <taxon>Arthrobacter</taxon>
    </lineage>
</organism>
<comment type="caution">
    <text evidence="1">The sequence shown here is derived from an EMBL/GenBank/DDBJ whole genome shotgun (WGS) entry which is preliminary data.</text>
</comment>
<name>A0ABV8R5D0_9MICC</name>
<accession>A0ABV8R5D0</accession>
<dbReference type="EMBL" id="JBHSCQ010000021">
    <property type="protein sequence ID" value="MFC4266534.1"/>
    <property type="molecule type" value="Genomic_DNA"/>
</dbReference>
<keyword evidence="2" id="KW-1185">Reference proteome</keyword>
<gene>
    <name evidence="1" type="ORF">ACFOW9_13065</name>
</gene>